<dbReference type="EMBL" id="BDGG01000003">
    <property type="protein sequence ID" value="GAU95975.1"/>
    <property type="molecule type" value="Genomic_DNA"/>
</dbReference>
<comment type="caution">
    <text evidence="1">The sequence shown here is derived from an EMBL/GenBank/DDBJ whole genome shotgun (WGS) entry which is preliminary data.</text>
</comment>
<evidence type="ECO:0000313" key="1">
    <source>
        <dbReference type="EMBL" id="GAU95975.1"/>
    </source>
</evidence>
<organism evidence="1 2">
    <name type="scientific">Ramazzottius varieornatus</name>
    <name type="common">Water bear</name>
    <name type="synonym">Tardigrade</name>
    <dbReference type="NCBI Taxonomy" id="947166"/>
    <lineage>
        <taxon>Eukaryota</taxon>
        <taxon>Metazoa</taxon>
        <taxon>Ecdysozoa</taxon>
        <taxon>Tardigrada</taxon>
        <taxon>Eutardigrada</taxon>
        <taxon>Parachela</taxon>
        <taxon>Hypsibioidea</taxon>
        <taxon>Ramazzottiidae</taxon>
        <taxon>Ramazzottius</taxon>
    </lineage>
</organism>
<protein>
    <submittedName>
        <fullName evidence="1">Uncharacterized protein</fullName>
    </submittedName>
</protein>
<keyword evidence="2" id="KW-1185">Reference proteome</keyword>
<accession>A0A1D1V5G8</accession>
<dbReference type="Proteomes" id="UP000186922">
    <property type="component" value="Unassembled WGS sequence"/>
</dbReference>
<proteinExistence type="predicted"/>
<evidence type="ECO:0000313" key="2">
    <source>
        <dbReference type="Proteomes" id="UP000186922"/>
    </source>
</evidence>
<gene>
    <name evidence="1" type="primary">RvY_07489-1</name>
    <name evidence="1" type="synonym">RvY_07489.1</name>
    <name evidence="1" type="ORF">RvY_07489</name>
</gene>
<sequence length="71" mass="8332">MLRSPHGANGVAERYSGHRFLRNGRCMKIISGAWRSRRSGEFQIDFGVVMYLQMRIFLCRTTQKICHITER</sequence>
<dbReference type="AlphaFoldDB" id="A0A1D1V5G8"/>
<reference evidence="1 2" key="1">
    <citation type="journal article" date="2016" name="Nat. Commun.">
        <title>Extremotolerant tardigrade genome and improved radiotolerance of human cultured cells by tardigrade-unique protein.</title>
        <authorList>
            <person name="Hashimoto T."/>
            <person name="Horikawa D.D."/>
            <person name="Saito Y."/>
            <person name="Kuwahara H."/>
            <person name="Kozuka-Hata H."/>
            <person name="Shin-I T."/>
            <person name="Minakuchi Y."/>
            <person name="Ohishi K."/>
            <person name="Motoyama A."/>
            <person name="Aizu T."/>
            <person name="Enomoto A."/>
            <person name="Kondo K."/>
            <person name="Tanaka S."/>
            <person name="Hara Y."/>
            <person name="Koshikawa S."/>
            <person name="Sagara H."/>
            <person name="Miura T."/>
            <person name="Yokobori S."/>
            <person name="Miyagawa K."/>
            <person name="Suzuki Y."/>
            <person name="Kubo T."/>
            <person name="Oyama M."/>
            <person name="Kohara Y."/>
            <person name="Fujiyama A."/>
            <person name="Arakawa K."/>
            <person name="Katayama T."/>
            <person name="Toyoda A."/>
            <person name="Kunieda T."/>
        </authorList>
    </citation>
    <scope>NUCLEOTIDE SEQUENCE [LARGE SCALE GENOMIC DNA]</scope>
    <source>
        <strain evidence="1 2">YOKOZUNA-1</strain>
    </source>
</reference>
<name>A0A1D1V5G8_RAMVA</name>